<evidence type="ECO:0000256" key="5">
    <source>
        <dbReference type="ARBA" id="ARBA00051369"/>
    </source>
</evidence>
<gene>
    <name evidence="9" type="primary">waaQ</name>
    <name evidence="9" type="ORF">DAQ1742_00225</name>
</gene>
<accession>A0A375A5N2</accession>
<keyword evidence="3" id="KW-0448">Lipopolysaccharide biosynthesis</keyword>
<dbReference type="NCBIfam" id="TIGR02201">
    <property type="entry name" value="heptsyl_trn_III"/>
    <property type="match status" value="1"/>
</dbReference>
<evidence type="ECO:0000256" key="6">
    <source>
        <dbReference type="ARBA" id="ARBA00066496"/>
    </source>
</evidence>
<evidence type="ECO:0000256" key="4">
    <source>
        <dbReference type="ARBA" id="ARBA00051137"/>
    </source>
</evidence>
<dbReference type="SUPFAM" id="SSF53756">
    <property type="entry name" value="UDP-Glycosyltransferase/glycogen phosphorylase"/>
    <property type="match status" value="1"/>
</dbReference>
<dbReference type="RefSeq" id="WP_035339213.1">
    <property type="nucleotide sequence ID" value="NZ_LT615367.1"/>
</dbReference>
<evidence type="ECO:0000313" key="9">
    <source>
        <dbReference type="EMBL" id="SLM61350.1"/>
    </source>
</evidence>
<dbReference type="GO" id="GO:0009244">
    <property type="term" value="P:lipopolysaccharide core region biosynthetic process"/>
    <property type="evidence" value="ECO:0007669"/>
    <property type="project" value="TreeGrafter"/>
</dbReference>
<dbReference type="FunFam" id="3.40.50.2000:FF:000191">
    <property type="entry name" value="Lipopolysaccharide core heptosyltransferase RfaQ"/>
    <property type="match status" value="1"/>
</dbReference>
<proteinExistence type="predicted"/>
<dbReference type="GO" id="GO:0005829">
    <property type="term" value="C:cytosol"/>
    <property type="evidence" value="ECO:0007669"/>
    <property type="project" value="TreeGrafter"/>
</dbReference>
<protein>
    <recommendedName>
        <fullName evidence="7">Lipopolysaccharide heptosyltransferase 3</fullName>
        <ecNumber evidence="6">2.4.99.25</ecNumber>
    </recommendedName>
    <alternativeName>
        <fullName evidence="8">ADP-heptose:lipopolysaccharide heptosyltransferase III</fullName>
    </alternativeName>
</protein>
<keyword evidence="10" id="KW-1185">Reference proteome</keyword>
<dbReference type="Gene3D" id="3.40.50.2000">
    <property type="entry name" value="Glycogen Phosphorylase B"/>
    <property type="match status" value="2"/>
</dbReference>
<keyword evidence="1 9" id="KW-0328">Glycosyltransferase</keyword>
<dbReference type="InterPro" id="IPR011916">
    <property type="entry name" value="LipoPS_heptosylTferase-III"/>
</dbReference>
<keyword evidence="2 9" id="KW-0808">Transferase</keyword>
<dbReference type="Proteomes" id="UP000294820">
    <property type="component" value="Chromosome 1"/>
</dbReference>
<dbReference type="CDD" id="cd03789">
    <property type="entry name" value="GT9_LPS_heptosyltransferase"/>
    <property type="match status" value="1"/>
</dbReference>
<evidence type="ECO:0000313" key="10">
    <source>
        <dbReference type="Proteomes" id="UP000294820"/>
    </source>
</evidence>
<reference evidence="9 10" key="1">
    <citation type="submission" date="2016-09" db="EMBL/GenBank/DDBJ databases">
        <authorList>
            <person name="Reverchon S."/>
            <person name="Nasser W."/>
            <person name="Leonard S."/>
            <person name="Brochier C."/>
            <person name="Duprey A."/>
        </authorList>
    </citation>
    <scope>NUCLEOTIDE SEQUENCE [LARGE SCALE GENOMIC DNA]</scope>
    <source>
        <strain evidence="9 10">174/2</strain>
    </source>
</reference>
<evidence type="ECO:0000256" key="3">
    <source>
        <dbReference type="ARBA" id="ARBA00022985"/>
    </source>
</evidence>
<dbReference type="PANTHER" id="PTHR30160">
    <property type="entry name" value="TETRAACYLDISACCHARIDE 4'-KINASE-RELATED"/>
    <property type="match status" value="1"/>
</dbReference>
<comment type="catalytic activity">
    <reaction evidence="4">
        <text>L-alpha-D-Hep-(1-&gt;3)-4-O-phospho-L-alpha-D-Hep-(1-&gt;5)-[alpha-Kdo-(2-&gt;4)]-alpha-Kdo-(2-&gt;6)-lipid A (E. coli) + ADP-L-glycero-beta-D-manno-heptose = L-alpha-D-Hep-(1-&gt;7)-L-alpha-D-Hep-(1-&gt;3)-4-O-phospho-L-alpha-D-Hep-(1-&gt;5)-[alpha-Kdo-(2-&gt;4)]-alpha-Kdo-(2-&gt;6)-lipid A (E. coli) + ADP + H(+)</text>
        <dbReference type="Rhea" id="RHEA:74099"/>
        <dbReference type="ChEBI" id="CHEBI:15378"/>
        <dbReference type="ChEBI" id="CHEBI:61506"/>
        <dbReference type="ChEBI" id="CHEBI:193075"/>
        <dbReference type="ChEBI" id="CHEBI:193076"/>
        <dbReference type="ChEBI" id="CHEBI:456216"/>
        <dbReference type="EC" id="2.4.99.25"/>
    </reaction>
</comment>
<comment type="catalytic activity">
    <reaction evidence="5">
        <text>an L-alpha-D-Hep-(1-&gt;3)-4-O-phospho-L-alpha-D-Hep-(1-&gt;5)-[alpha-Kdo-(2-&gt;4)]-alpha-Kdo-(2-&gt;6)-lipid A + ADP-L-glycero-beta-D-manno-heptose = an L-alpha-D-Hep-(1-&gt;7)-L-alpha-D-Hep-(1-&gt;3)-4-O-phospho-L-alpha-D-Hep-(1-&gt;5)-[alpha-Kdo-(2-&gt;4)]-alpha-Kdo-(2-&gt;6)-lipid A + ADP + H(+)</text>
        <dbReference type="Rhea" id="RHEA:74095"/>
        <dbReference type="ChEBI" id="CHEBI:15378"/>
        <dbReference type="ChEBI" id="CHEBI:61506"/>
        <dbReference type="ChEBI" id="CHEBI:193070"/>
        <dbReference type="ChEBI" id="CHEBI:193071"/>
        <dbReference type="ChEBI" id="CHEBI:456216"/>
        <dbReference type="EC" id="2.4.99.25"/>
    </reaction>
</comment>
<dbReference type="Pfam" id="PF01075">
    <property type="entry name" value="Glyco_transf_9"/>
    <property type="match status" value="1"/>
</dbReference>
<evidence type="ECO:0000256" key="8">
    <source>
        <dbReference type="ARBA" id="ARBA00075031"/>
    </source>
</evidence>
<organism evidence="9 10">
    <name type="scientific">Dickeya aquatica</name>
    <dbReference type="NCBI Taxonomy" id="1401087"/>
    <lineage>
        <taxon>Bacteria</taxon>
        <taxon>Pseudomonadati</taxon>
        <taxon>Pseudomonadota</taxon>
        <taxon>Gammaproteobacteria</taxon>
        <taxon>Enterobacterales</taxon>
        <taxon>Pectobacteriaceae</taxon>
        <taxon>Dickeya</taxon>
    </lineage>
</organism>
<sequence>MNHNVATTAIQRILLIKLRHHGDMLLITPVINTLSECYPNARIDVLMYLETQDMLAANPRINRLITIDRQWKKQGIAAQLTHEYRLLKDIKKQGYDMVVNLADQWRSALITGLTKAPVRLGFNFPKRQHLVWRRSHTQLVETDGHATQHTVEQNLSILTPLHLATLSTQVSMCYTPSDWQYTQLRLQQQQVGERYIVVQPTSRWLFKCWDEIKWAEVIGALHQEGYQVVLTSGPEASEQRMVAQIMAHSPKERVISLSGQLTLRQLAALIDHAALFLGVDSVPMHMAAALHTPCIALFGPSKLTFWHPWQASGEVIWAGHYGDLPDPDDIDTNTEQRYLDLIPAEDVIAAARRHLL</sequence>
<dbReference type="KEGG" id="daq:DAQ1742_00225"/>
<dbReference type="GO" id="GO:0008713">
    <property type="term" value="F:ADP-heptose-lipopolysaccharide heptosyltransferase activity"/>
    <property type="evidence" value="ECO:0007669"/>
    <property type="project" value="TreeGrafter"/>
</dbReference>
<name>A0A375A5N2_9GAMM</name>
<dbReference type="InterPro" id="IPR002201">
    <property type="entry name" value="Glyco_trans_9"/>
</dbReference>
<dbReference type="EMBL" id="LT615367">
    <property type="protein sequence ID" value="SLM61350.1"/>
    <property type="molecule type" value="Genomic_DNA"/>
</dbReference>
<evidence type="ECO:0000256" key="2">
    <source>
        <dbReference type="ARBA" id="ARBA00022679"/>
    </source>
</evidence>
<evidence type="ECO:0000256" key="1">
    <source>
        <dbReference type="ARBA" id="ARBA00022676"/>
    </source>
</evidence>
<dbReference type="PANTHER" id="PTHR30160:SF1">
    <property type="entry name" value="LIPOPOLYSACCHARIDE 1,2-N-ACETYLGLUCOSAMINETRANSFERASE-RELATED"/>
    <property type="match status" value="1"/>
</dbReference>
<dbReference type="EC" id="2.4.99.25" evidence="6"/>
<dbReference type="AlphaFoldDB" id="A0A375A5N2"/>
<dbReference type="InterPro" id="IPR051199">
    <property type="entry name" value="LPS_LOS_Heptosyltrfase"/>
</dbReference>
<evidence type="ECO:0000256" key="7">
    <source>
        <dbReference type="ARBA" id="ARBA00074396"/>
    </source>
</evidence>